<proteinExistence type="inferred from homology"/>
<organism evidence="8">
    <name type="scientific">Hexamita inflata</name>
    <dbReference type="NCBI Taxonomy" id="28002"/>
    <lineage>
        <taxon>Eukaryota</taxon>
        <taxon>Metamonada</taxon>
        <taxon>Diplomonadida</taxon>
        <taxon>Hexamitidae</taxon>
        <taxon>Hexamitinae</taxon>
        <taxon>Hexamita</taxon>
    </lineage>
</organism>
<dbReference type="AlphaFoldDB" id="A0AA86Q435"/>
<dbReference type="GO" id="GO:0005509">
    <property type="term" value="F:calcium ion binding"/>
    <property type="evidence" value="ECO:0007669"/>
    <property type="project" value="InterPro"/>
</dbReference>
<keyword evidence="2" id="KW-0519">Myristate</keyword>
<dbReference type="PANTHER" id="PTHR23055:SF178">
    <property type="entry name" value="NEUROCALCIN HOMOLOG"/>
    <property type="match status" value="1"/>
</dbReference>
<feature type="domain" description="EF-hand" evidence="7">
    <location>
        <begin position="80"/>
        <end position="115"/>
    </location>
</feature>
<accession>A0AA86Q435</accession>
<evidence type="ECO:0000256" key="3">
    <source>
        <dbReference type="ARBA" id="ARBA00022723"/>
    </source>
</evidence>
<keyword evidence="5" id="KW-0106">Calcium</keyword>
<reference evidence="8" key="1">
    <citation type="submission" date="2023-06" db="EMBL/GenBank/DDBJ databases">
        <authorList>
            <person name="Kurt Z."/>
        </authorList>
    </citation>
    <scope>NUCLEOTIDE SEQUENCE</scope>
</reference>
<evidence type="ECO:0000259" key="7">
    <source>
        <dbReference type="PROSITE" id="PS50222"/>
    </source>
</evidence>
<sequence length="138" mass="15542">MGANGAILDQSQLTHIFRVFDQNDDGQISLKEFQTGLTEGGINVDAEKLQLLFKLSDTDSNGILDKSEFFKFFMNYTLCQTGDIWDLVACVIDLNGDNKIQEKEYKRAAQIIGAEGLNKLQVNKMTRDQFATVLRTLK</sequence>
<dbReference type="Pfam" id="PF13202">
    <property type="entry name" value="EF-hand_5"/>
    <property type="match status" value="1"/>
</dbReference>
<evidence type="ECO:0000256" key="1">
    <source>
        <dbReference type="ARBA" id="ARBA00006049"/>
    </source>
</evidence>
<dbReference type="InterPro" id="IPR028846">
    <property type="entry name" value="Recoverin"/>
</dbReference>
<dbReference type="CDD" id="cd00051">
    <property type="entry name" value="EFh"/>
    <property type="match status" value="1"/>
</dbReference>
<keyword evidence="3" id="KW-0479">Metal-binding</keyword>
<gene>
    <name evidence="8" type="ORF">HINF_LOCUS36792</name>
    <name evidence="9" type="ORF">HINF_LOCUS41177</name>
</gene>
<keyword evidence="4" id="KW-0677">Repeat</keyword>
<evidence type="ECO:0000256" key="6">
    <source>
        <dbReference type="ARBA" id="ARBA00023288"/>
    </source>
</evidence>
<dbReference type="InterPro" id="IPR011992">
    <property type="entry name" value="EF-hand-dom_pair"/>
</dbReference>
<dbReference type="InterPro" id="IPR002048">
    <property type="entry name" value="EF_hand_dom"/>
</dbReference>
<evidence type="ECO:0000256" key="5">
    <source>
        <dbReference type="ARBA" id="ARBA00022837"/>
    </source>
</evidence>
<protein>
    <submittedName>
        <fullName evidence="8">Calmodulin</fullName>
    </submittedName>
</protein>
<dbReference type="Proteomes" id="UP001642409">
    <property type="component" value="Unassembled WGS sequence"/>
</dbReference>
<feature type="domain" description="EF-hand" evidence="7">
    <location>
        <begin position="44"/>
        <end position="79"/>
    </location>
</feature>
<name>A0AA86Q435_9EUKA</name>
<comment type="similarity">
    <text evidence="1">Belongs to the recoverin family.</text>
</comment>
<dbReference type="PANTHER" id="PTHR23055">
    <property type="entry name" value="CALCIUM BINDING PROTEINS"/>
    <property type="match status" value="1"/>
</dbReference>
<evidence type="ECO:0000313" key="8">
    <source>
        <dbReference type="EMBL" id="CAI9949147.1"/>
    </source>
</evidence>
<dbReference type="InterPro" id="IPR018247">
    <property type="entry name" value="EF_Hand_1_Ca_BS"/>
</dbReference>
<dbReference type="PROSITE" id="PS00018">
    <property type="entry name" value="EF_HAND_1"/>
    <property type="match status" value="3"/>
</dbReference>
<dbReference type="Gene3D" id="1.10.238.10">
    <property type="entry name" value="EF-hand"/>
    <property type="match status" value="1"/>
</dbReference>
<reference evidence="9 10" key="2">
    <citation type="submission" date="2024-07" db="EMBL/GenBank/DDBJ databases">
        <authorList>
            <person name="Akdeniz Z."/>
        </authorList>
    </citation>
    <scope>NUCLEOTIDE SEQUENCE [LARGE SCALE GENOMIC DNA]</scope>
</reference>
<dbReference type="SMART" id="SM00054">
    <property type="entry name" value="EFh"/>
    <property type="match status" value="3"/>
</dbReference>
<dbReference type="EMBL" id="CATOUU010000793">
    <property type="protein sequence ID" value="CAI9949147.1"/>
    <property type="molecule type" value="Genomic_DNA"/>
</dbReference>
<evidence type="ECO:0000256" key="2">
    <source>
        <dbReference type="ARBA" id="ARBA00022707"/>
    </source>
</evidence>
<dbReference type="Pfam" id="PF13499">
    <property type="entry name" value="EF-hand_7"/>
    <property type="match status" value="1"/>
</dbReference>
<evidence type="ECO:0000256" key="4">
    <source>
        <dbReference type="ARBA" id="ARBA00022737"/>
    </source>
</evidence>
<dbReference type="SUPFAM" id="SSF47473">
    <property type="entry name" value="EF-hand"/>
    <property type="match status" value="1"/>
</dbReference>
<evidence type="ECO:0000313" key="9">
    <source>
        <dbReference type="EMBL" id="CAL6045589.1"/>
    </source>
</evidence>
<keyword evidence="6" id="KW-0449">Lipoprotein</keyword>
<feature type="domain" description="EF-hand" evidence="7">
    <location>
        <begin position="8"/>
        <end position="43"/>
    </location>
</feature>
<dbReference type="EMBL" id="CAXDID020000164">
    <property type="protein sequence ID" value="CAL6045589.1"/>
    <property type="molecule type" value="Genomic_DNA"/>
</dbReference>
<evidence type="ECO:0000313" key="10">
    <source>
        <dbReference type="Proteomes" id="UP001642409"/>
    </source>
</evidence>
<dbReference type="PROSITE" id="PS50222">
    <property type="entry name" value="EF_HAND_2"/>
    <property type="match status" value="3"/>
</dbReference>
<keyword evidence="10" id="KW-1185">Reference proteome</keyword>
<comment type="caution">
    <text evidence="8">The sequence shown here is derived from an EMBL/GenBank/DDBJ whole genome shotgun (WGS) entry which is preliminary data.</text>
</comment>